<proteinExistence type="predicted"/>
<dbReference type="Gene3D" id="3.30.1340.30">
    <property type="match status" value="1"/>
</dbReference>
<accession>A0A193G503</accession>
<dbReference type="InterPro" id="IPR007055">
    <property type="entry name" value="BON_dom"/>
</dbReference>
<dbReference type="EMBL" id="CP016171">
    <property type="protein sequence ID" value="ANN74778.1"/>
    <property type="molecule type" value="Genomic_DNA"/>
</dbReference>
<dbReference type="STRING" id="463025.BAU08_13130"/>
<protein>
    <recommendedName>
        <fullName evidence="2">BON domain-containing protein</fullName>
    </recommendedName>
</protein>
<feature type="domain" description="BON" evidence="2">
    <location>
        <begin position="61"/>
        <end position="127"/>
    </location>
</feature>
<sequence length="141" mass="15388">MYYFDPEMGRRRRAMLRDQAGGRVRDADHYLRRRARWAGDRLRGMAAQARHVIDDGGAPASDRKVHERVRAAIGRALSTPGAIDVNVAAGNVLLTGHVLSSEREKLISAVSAVDGVERVSDQLSEYGEPGNVPELQGANKA</sequence>
<dbReference type="AlphaFoldDB" id="A0A193G503"/>
<dbReference type="Pfam" id="PF04972">
    <property type="entry name" value="BON"/>
    <property type="match status" value="1"/>
</dbReference>
<evidence type="ECO:0000256" key="1">
    <source>
        <dbReference type="SAM" id="MobiDB-lite"/>
    </source>
</evidence>
<name>A0A193G503_9BORD</name>
<evidence type="ECO:0000259" key="2">
    <source>
        <dbReference type="PROSITE" id="PS50914"/>
    </source>
</evidence>
<dbReference type="Proteomes" id="UP000092213">
    <property type="component" value="Chromosome"/>
</dbReference>
<reference evidence="3 4" key="1">
    <citation type="submission" date="2016-06" db="EMBL/GenBank/DDBJ databases">
        <title>Complete genome sequences of Bordetella bronchialis and Bordetella flabilis.</title>
        <authorList>
            <person name="LiPuma J.J."/>
            <person name="Spilker T."/>
        </authorList>
    </citation>
    <scope>NUCLEOTIDE SEQUENCE [LARGE SCALE GENOMIC DNA]</scope>
    <source>
        <strain evidence="3 4">AU17976</strain>
    </source>
</reference>
<feature type="region of interest" description="Disordered" evidence="1">
    <location>
        <begin position="121"/>
        <end position="141"/>
    </location>
</feature>
<organism evidence="3 4">
    <name type="scientific">Bordetella bronchialis</name>
    <dbReference type="NCBI Taxonomy" id="463025"/>
    <lineage>
        <taxon>Bacteria</taxon>
        <taxon>Pseudomonadati</taxon>
        <taxon>Pseudomonadota</taxon>
        <taxon>Betaproteobacteria</taxon>
        <taxon>Burkholderiales</taxon>
        <taxon>Alcaligenaceae</taxon>
        <taxon>Bordetella</taxon>
    </lineage>
</organism>
<evidence type="ECO:0000313" key="3">
    <source>
        <dbReference type="EMBL" id="ANN74778.1"/>
    </source>
</evidence>
<gene>
    <name evidence="3" type="ORF">BAU08_13130</name>
</gene>
<evidence type="ECO:0000313" key="4">
    <source>
        <dbReference type="Proteomes" id="UP000092213"/>
    </source>
</evidence>
<dbReference type="PROSITE" id="PS50914">
    <property type="entry name" value="BON"/>
    <property type="match status" value="1"/>
</dbReference>